<dbReference type="Gene3D" id="6.10.140.2220">
    <property type="match status" value="1"/>
</dbReference>
<protein>
    <recommendedName>
        <fullName evidence="10">MYND-type domain-containing protein</fullName>
    </recommendedName>
</protein>
<dbReference type="PANTHER" id="PTHR47111">
    <property type="entry name" value="BCDNA.LD29892"/>
    <property type="match status" value="1"/>
</dbReference>
<dbReference type="GO" id="GO:0008757">
    <property type="term" value="F:S-adenosylmethionine-dependent methyltransferase activity"/>
    <property type="evidence" value="ECO:0007669"/>
    <property type="project" value="UniProtKB-ARBA"/>
</dbReference>
<feature type="domain" description="MYND-type" evidence="7">
    <location>
        <begin position="212"/>
        <end position="252"/>
    </location>
</feature>
<dbReference type="EnsemblMetazoa" id="AFAF000640-RA">
    <property type="protein sequence ID" value="AFAF000640-PA"/>
    <property type="gene ID" value="AFAF000640"/>
</dbReference>
<evidence type="ECO:0000256" key="1">
    <source>
        <dbReference type="ARBA" id="ARBA00022723"/>
    </source>
</evidence>
<dbReference type="Gene3D" id="2.170.270.10">
    <property type="entry name" value="SET domain"/>
    <property type="match status" value="2"/>
</dbReference>
<evidence type="ECO:0000256" key="4">
    <source>
        <dbReference type="PROSITE-ProRule" id="PRU00134"/>
    </source>
</evidence>
<dbReference type="PROSITE" id="PS50280">
    <property type="entry name" value="SET"/>
    <property type="match status" value="1"/>
</dbReference>
<dbReference type="Pfam" id="PF00856">
    <property type="entry name" value="SET"/>
    <property type="match status" value="1"/>
</dbReference>
<reference evidence="8" key="2">
    <citation type="submission" date="2020-05" db="UniProtKB">
        <authorList>
            <consortium name="EnsemblMetazoa"/>
        </authorList>
    </citation>
    <scope>IDENTIFICATION</scope>
    <source>
        <strain evidence="8">FAR1</strain>
    </source>
</reference>
<reference evidence="9" key="1">
    <citation type="submission" date="2014-01" db="EMBL/GenBank/DDBJ databases">
        <title>The Genome Sequence of Anopheles farauti FAR1 (V2).</title>
        <authorList>
            <consortium name="The Broad Institute Genomics Platform"/>
            <person name="Neafsey D.E."/>
            <person name="Besansky N."/>
            <person name="Howell P."/>
            <person name="Walton C."/>
            <person name="Young S.K."/>
            <person name="Zeng Q."/>
            <person name="Gargeya S."/>
            <person name="Fitzgerald M."/>
            <person name="Haas B."/>
            <person name="Abouelleil A."/>
            <person name="Allen A.W."/>
            <person name="Alvarado L."/>
            <person name="Arachchi H.M."/>
            <person name="Berlin A.M."/>
            <person name="Chapman S.B."/>
            <person name="Gainer-Dewar J."/>
            <person name="Goldberg J."/>
            <person name="Griggs A."/>
            <person name="Gujja S."/>
            <person name="Hansen M."/>
            <person name="Howarth C."/>
            <person name="Imamovic A."/>
            <person name="Ireland A."/>
            <person name="Larimer J."/>
            <person name="McCowan C."/>
            <person name="Murphy C."/>
            <person name="Pearson M."/>
            <person name="Poon T.W."/>
            <person name="Priest M."/>
            <person name="Roberts A."/>
            <person name="Saif S."/>
            <person name="Shea T."/>
            <person name="Sisk P."/>
            <person name="Sykes S."/>
            <person name="Wortman J."/>
            <person name="Nusbaum C."/>
            <person name="Birren B."/>
        </authorList>
    </citation>
    <scope>NUCLEOTIDE SEQUENCE [LARGE SCALE GENOMIC DNA]</scope>
    <source>
        <strain evidence="9">FAR1</strain>
    </source>
</reference>
<dbReference type="Gene3D" id="1.10.220.160">
    <property type="match status" value="1"/>
</dbReference>
<evidence type="ECO:0000313" key="8">
    <source>
        <dbReference type="EnsemblMetazoa" id="AFAF000640-PA"/>
    </source>
</evidence>
<dbReference type="Gene3D" id="1.25.40.10">
    <property type="entry name" value="Tetratricopeptide repeat domain"/>
    <property type="match status" value="1"/>
</dbReference>
<proteinExistence type="predicted"/>
<keyword evidence="9" id="KW-1185">Reference proteome</keyword>
<keyword evidence="2 4" id="KW-0863">Zinc-finger</keyword>
<dbReference type="PANTHER" id="PTHR47111:SF1">
    <property type="entry name" value="SET AND MYND DOMAIN-CONTAINING PROTEIN 4"/>
    <property type="match status" value="1"/>
</dbReference>
<dbReference type="PROSITE" id="PS50865">
    <property type="entry name" value="ZF_MYND_2"/>
    <property type="match status" value="1"/>
</dbReference>
<evidence type="ECO:0000259" key="7">
    <source>
        <dbReference type="PROSITE" id="PS50865"/>
    </source>
</evidence>
<dbReference type="GO" id="GO:0008276">
    <property type="term" value="F:protein methyltransferase activity"/>
    <property type="evidence" value="ECO:0007669"/>
    <property type="project" value="UniProtKB-ARBA"/>
</dbReference>
<keyword evidence="3" id="KW-0862">Zinc</keyword>
<dbReference type="VEuPathDB" id="VectorBase:AFAF000640"/>
<accession>A0A182Q0I9</accession>
<evidence type="ECO:0008006" key="10">
    <source>
        <dbReference type="Google" id="ProtNLM"/>
    </source>
</evidence>
<dbReference type="InterPro" id="IPR011990">
    <property type="entry name" value="TPR-like_helical_dom_sf"/>
</dbReference>
<dbReference type="GO" id="GO:0008170">
    <property type="term" value="F:N-methyltransferase activity"/>
    <property type="evidence" value="ECO:0007669"/>
    <property type="project" value="UniProtKB-ARBA"/>
</dbReference>
<evidence type="ECO:0000256" key="3">
    <source>
        <dbReference type="ARBA" id="ARBA00022833"/>
    </source>
</evidence>
<dbReference type="InterPro" id="IPR001214">
    <property type="entry name" value="SET_dom"/>
</dbReference>
<feature type="compositionally biased region" description="Polar residues" evidence="5">
    <location>
        <begin position="55"/>
        <end position="64"/>
    </location>
</feature>
<dbReference type="STRING" id="69004.A0A182Q0I9"/>
<dbReference type="SUPFAM" id="SSF144232">
    <property type="entry name" value="HIT/MYND zinc finger-like"/>
    <property type="match status" value="1"/>
</dbReference>
<keyword evidence="1" id="KW-0479">Metal-binding</keyword>
<evidence type="ECO:0000259" key="6">
    <source>
        <dbReference type="PROSITE" id="PS50280"/>
    </source>
</evidence>
<evidence type="ECO:0000313" key="9">
    <source>
        <dbReference type="Proteomes" id="UP000075886"/>
    </source>
</evidence>
<dbReference type="AlphaFoldDB" id="A0A182Q0I9"/>
<dbReference type="SUPFAM" id="SSF82199">
    <property type="entry name" value="SET domain"/>
    <property type="match status" value="1"/>
</dbReference>
<evidence type="ECO:0000256" key="2">
    <source>
        <dbReference type="ARBA" id="ARBA00022771"/>
    </source>
</evidence>
<dbReference type="PROSITE" id="PS01360">
    <property type="entry name" value="ZF_MYND_1"/>
    <property type="match status" value="1"/>
</dbReference>
<dbReference type="InterPro" id="IPR002893">
    <property type="entry name" value="Znf_MYND"/>
</dbReference>
<dbReference type="Pfam" id="PF01753">
    <property type="entry name" value="zf-MYND"/>
    <property type="match status" value="1"/>
</dbReference>
<feature type="region of interest" description="Disordered" evidence="5">
    <location>
        <begin position="55"/>
        <end position="77"/>
    </location>
</feature>
<dbReference type="EMBL" id="AXCN02001095">
    <property type="status" value="NOT_ANNOTATED_CDS"/>
    <property type="molecule type" value="Genomic_DNA"/>
</dbReference>
<dbReference type="GO" id="GO:0008270">
    <property type="term" value="F:zinc ion binding"/>
    <property type="evidence" value="ECO:0007669"/>
    <property type="project" value="UniProtKB-KW"/>
</dbReference>
<evidence type="ECO:0000256" key="5">
    <source>
        <dbReference type="SAM" id="MobiDB-lite"/>
    </source>
</evidence>
<sequence length="543" mass="62185">MLRPEVVKQLECPSVGLATSWAIGRKSIPCESLQAVRADFSRKYWPFPKGAIAKSNSKSNSLREQGNAAYKQAPNDPDRTLQLYNQSICMAEEGSKELGLGYANRSAIYFNRKQYRECLQNIDLARRHNYPEELMNKLNDREKRSKQILEGSSDTPAEDRAESRHCSIKSCLELTDDGKGIRTKRDLKVGEKVLLEKPFLLVVEPEWAYQRCDYCGARKALNLLPCSGCTAVMYCSVECREQSYQRYHQFECEIVDDLQLLFRGPKATRMFHVTLRLFWHAVLLYLEDPKGFGKRIKDADEQVGYRDPFALEPADYVLHLLAACPEEKPRPGDPSSLTGTCVSQLMSVLMYVLAVEENMSVANRLQGTTSQEMLLTVMFRFTHHTGRLMDEKMDEQMTCFYPFARLLRHSCAPNAERVMHGVQTVVVLKRPVSQGQEITVANDEKMTIERASKAKREEIRNKYEAVQLPPCDCEGCKADYPELAALEVDEHLAQELKMIQTEPDDLVKQQALLDFIQRHANVYPKRELADAWKLYRPFVTKDL</sequence>
<dbReference type="Proteomes" id="UP000075886">
    <property type="component" value="Unassembled WGS sequence"/>
</dbReference>
<feature type="domain" description="SET" evidence="6">
    <location>
        <begin position="170"/>
        <end position="443"/>
    </location>
</feature>
<dbReference type="InterPro" id="IPR046341">
    <property type="entry name" value="SET_dom_sf"/>
</dbReference>
<name>A0A182Q0I9_9DIPT</name>
<organism evidence="8 9">
    <name type="scientific">Anopheles farauti</name>
    <dbReference type="NCBI Taxonomy" id="69004"/>
    <lineage>
        <taxon>Eukaryota</taxon>
        <taxon>Metazoa</taxon>
        <taxon>Ecdysozoa</taxon>
        <taxon>Arthropoda</taxon>
        <taxon>Hexapoda</taxon>
        <taxon>Insecta</taxon>
        <taxon>Pterygota</taxon>
        <taxon>Neoptera</taxon>
        <taxon>Endopterygota</taxon>
        <taxon>Diptera</taxon>
        <taxon>Nematocera</taxon>
        <taxon>Culicoidea</taxon>
        <taxon>Culicidae</taxon>
        <taxon>Anophelinae</taxon>
        <taxon>Anopheles</taxon>
    </lineage>
</organism>
<feature type="region of interest" description="Disordered" evidence="5">
    <location>
        <begin position="141"/>
        <end position="162"/>
    </location>
</feature>